<feature type="transmembrane region" description="Helical" evidence="2">
    <location>
        <begin position="17"/>
        <end position="38"/>
    </location>
</feature>
<reference evidence="3 4" key="1">
    <citation type="submission" date="2019-04" db="EMBL/GenBank/DDBJ databases">
        <title>Draft genome sequences of Streptomyces avermitilis NBRC 14893.</title>
        <authorList>
            <person name="Komaki H."/>
            <person name="Tamura T."/>
            <person name="Hosoyama A."/>
        </authorList>
    </citation>
    <scope>NUCLEOTIDE SEQUENCE [LARGE SCALE GENOMIC DNA]</scope>
    <source>
        <strain evidence="3 4">NBRC 14893</strain>
    </source>
</reference>
<name>A0A4D4LRJ2_STRAX</name>
<keyword evidence="2" id="KW-0812">Transmembrane</keyword>
<dbReference type="EMBL" id="BJHX01000001">
    <property type="protein sequence ID" value="GDY61986.1"/>
    <property type="molecule type" value="Genomic_DNA"/>
</dbReference>
<keyword evidence="2" id="KW-0472">Membrane</keyword>
<protein>
    <submittedName>
        <fullName evidence="3">Uncharacterized protein</fullName>
    </submittedName>
</protein>
<dbReference type="AlphaFoldDB" id="A0A4D4LRJ2"/>
<sequence>MLSGFVTDVGRKLAERWAATLVLPGLLFTTVAAVALTLRQSAWSDVDLLRLRVTALTGAGSGRAPARARVRRVRRCCCSVCWPRPSPPRWWPTRSAGRTNRRCSAAGPAS</sequence>
<gene>
    <name evidence="3" type="ORF">SAV14893_013790</name>
</gene>
<accession>A0A4D4LRJ2</accession>
<evidence type="ECO:0000256" key="1">
    <source>
        <dbReference type="SAM" id="MobiDB-lite"/>
    </source>
</evidence>
<evidence type="ECO:0000313" key="4">
    <source>
        <dbReference type="Proteomes" id="UP000302139"/>
    </source>
</evidence>
<evidence type="ECO:0000256" key="2">
    <source>
        <dbReference type="SAM" id="Phobius"/>
    </source>
</evidence>
<evidence type="ECO:0000313" key="3">
    <source>
        <dbReference type="EMBL" id="GDY61986.1"/>
    </source>
</evidence>
<organism evidence="3 4">
    <name type="scientific">Streptomyces avermitilis</name>
    <dbReference type="NCBI Taxonomy" id="33903"/>
    <lineage>
        <taxon>Bacteria</taxon>
        <taxon>Bacillati</taxon>
        <taxon>Actinomycetota</taxon>
        <taxon>Actinomycetes</taxon>
        <taxon>Kitasatosporales</taxon>
        <taxon>Streptomycetaceae</taxon>
        <taxon>Streptomyces</taxon>
    </lineage>
</organism>
<keyword evidence="2" id="KW-1133">Transmembrane helix</keyword>
<proteinExistence type="predicted"/>
<comment type="caution">
    <text evidence="3">The sequence shown here is derived from an EMBL/GenBank/DDBJ whole genome shotgun (WGS) entry which is preliminary data.</text>
</comment>
<feature type="region of interest" description="Disordered" evidence="1">
    <location>
        <begin position="91"/>
        <end position="110"/>
    </location>
</feature>
<dbReference type="Proteomes" id="UP000302139">
    <property type="component" value="Unassembled WGS sequence"/>
</dbReference>